<evidence type="ECO:0000313" key="2">
    <source>
        <dbReference type="EMBL" id="SHI48917.1"/>
    </source>
</evidence>
<organism evidence="2 3">
    <name type="scientific">Desulfosporosinus lacus DSM 15449</name>
    <dbReference type="NCBI Taxonomy" id="1121420"/>
    <lineage>
        <taxon>Bacteria</taxon>
        <taxon>Bacillati</taxon>
        <taxon>Bacillota</taxon>
        <taxon>Clostridia</taxon>
        <taxon>Eubacteriales</taxon>
        <taxon>Desulfitobacteriaceae</taxon>
        <taxon>Desulfosporosinus</taxon>
    </lineage>
</organism>
<dbReference type="EMBL" id="FQXJ01000019">
    <property type="protein sequence ID" value="SHI48917.1"/>
    <property type="molecule type" value="Genomic_DNA"/>
</dbReference>
<accession>A0A1M6BJT1</accession>
<dbReference type="AlphaFoldDB" id="A0A1M6BJT1"/>
<protein>
    <submittedName>
        <fullName evidence="2">Uncharacterized protein</fullName>
    </submittedName>
</protein>
<reference evidence="3" key="1">
    <citation type="submission" date="2016-11" db="EMBL/GenBank/DDBJ databases">
        <authorList>
            <person name="Varghese N."/>
            <person name="Submissions S."/>
        </authorList>
    </citation>
    <scope>NUCLEOTIDE SEQUENCE [LARGE SCALE GENOMIC DNA]</scope>
    <source>
        <strain evidence="3">DSM 15449</strain>
    </source>
</reference>
<evidence type="ECO:0000256" key="1">
    <source>
        <dbReference type="SAM" id="MobiDB-lite"/>
    </source>
</evidence>
<gene>
    <name evidence="2" type="ORF">SAMN02746098_04164</name>
</gene>
<evidence type="ECO:0000313" key="3">
    <source>
        <dbReference type="Proteomes" id="UP000183954"/>
    </source>
</evidence>
<dbReference type="OrthoDB" id="1373716at2"/>
<feature type="compositionally biased region" description="Basic and acidic residues" evidence="1">
    <location>
        <begin position="1"/>
        <end position="14"/>
    </location>
</feature>
<dbReference type="RefSeq" id="WP_073031841.1">
    <property type="nucleotide sequence ID" value="NZ_FQXJ01000019.1"/>
</dbReference>
<dbReference type="Proteomes" id="UP000183954">
    <property type="component" value="Unassembled WGS sequence"/>
</dbReference>
<proteinExistence type="predicted"/>
<feature type="region of interest" description="Disordered" evidence="1">
    <location>
        <begin position="1"/>
        <end position="20"/>
    </location>
</feature>
<name>A0A1M6BJT1_9FIRM</name>
<sequence>MDIKKDSHLHEKGSGKLMAAPITSTPVLKGKDLVDLVTDLRKPDINRDRRQKALKALKIVTKG</sequence>
<keyword evidence="3" id="KW-1185">Reference proteome</keyword>